<comment type="caution">
    <text evidence="2">The sequence shown here is derived from an EMBL/GenBank/DDBJ whole genome shotgun (WGS) entry which is preliminary data.</text>
</comment>
<keyword evidence="3" id="KW-1185">Reference proteome</keyword>
<feature type="region of interest" description="Disordered" evidence="1">
    <location>
        <begin position="1"/>
        <end position="96"/>
    </location>
</feature>
<proteinExistence type="predicted"/>
<evidence type="ECO:0000256" key="1">
    <source>
        <dbReference type="SAM" id="MobiDB-lite"/>
    </source>
</evidence>
<dbReference type="PANTHER" id="PTHR37540">
    <property type="entry name" value="TRANSCRIPTION FACTOR (ACR-2), PUTATIVE-RELATED-RELATED"/>
    <property type="match status" value="1"/>
</dbReference>
<organism evidence="2 3">
    <name type="scientific">Exophiala bonariae</name>
    <dbReference type="NCBI Taxonomy" id="1690606"/>
    <lineage>
        <taxon>Eukaryota</taxon>
        <taxon>Fungi</taxon>
        <taxon>Dikarya</taxon>
        <taxon>Ascomycota</taxon>
        <taxon>Pezizomycotina</taxon>
        <taxon>Eurotiomycetes</taxon>
        <taxon>Chaetothyriomycetidae</taxon>
        <taxon>Chaetothyriales</taxon>
        <taxon>Herpotrichiellaceae</taxon>
        <taxon>Exophiala</taxon>
    </lineage>
</organism>
<evidence type="ECO:0000313" key="3">
    <source>
        <dbReference type="Proteomes" id="UP001358417"/>
    </source>
</evidence>
<protein>
    <recommendedName>
        <fullName evidence="4">Transcription factor domain-containing protein</fullName>
    </recommendedName>
</protein>
<gene>
    <name evidence="2" type="ORF">LTR84_006081</name>
</gene>
<dbReference type="GeneID" id="89974254"/>
<evidence type="ECO:0000313" key="2">
    <source>
        <dbReference type="EMBL" id="KAK5047893.1"/>
    </source>
</evidence>
<feature type="compositionally biased region" description="Polar residues" evidence="1">
    <location>
        <begin position="28"/>
        <end position="37"/>
    </location>
</feature>
<dbReference type="PANTHER" id="PTHR37540:SF5">
    <property type="entry name" value="TRANSCRIPTION FACTOR DOMAIN-CONTAINING PROTEIN"/>
    <property type="match status" value="1"/>
</dbReference>
<dbReference type="AlphaFoldDB" id="A0AAV9N3P2"/>
<accession>A0AAV9N3P2</accession>
<dbReference type="Proteomes" id="UP001358417">
    <property type="component" value="Unassembled WGS sequence"/>
</dbReference>
<reference evidence="2 3" key="1">
    <citation type="submission" date="2023-08" db="EMBL/GenBank/DDBJ databases">
        <title>Black Yeasts Isolated from many extreme environments.</title>
        <authorList>
            <person name="Coleine C."/>
            <person name="Stajich J.E."/>
            <person name="Selbmann L."/>
        </authorList>
    </citation>
    <scope>NUCLEOTIDE SEQUENCE [LARGE SCALE GENOMIC DNA]</scope>
    <source>
        <strain evidence="2 3">CCFEE 5792</strain>
    </source>
</reference>
<evidence type="ECO:0008006" key="4">
    <source>
        <dbReference type="Google" id="ProtNLM"/>
    </source>
</evidence>
<dbReference type="RefSeq" id="XP_064703399.1">
    <property type="nucleotide sequence ID" value="XM_064849644.1"/>
</dbReference>
<dbReference type="EMBL" id="JAVRRD010000023">
    <property type="protein sequence ID" value="KAK5047893.1"/>
    <property type="molecule type" value="Genomic_DNA"/>
</dbReference>
<feature type="compositionally biased region" description="Basic residues" evidence="1">
    <location>
        <begin position="39"/>
        <end position="49"/>
    </location>
</feature>
<sequence length="570" mass="63508">MSPPVQFSFVPSYQAGESSRDKGLRLSTVRSHASLITHQRIRSKSHRSPRSNAENPASAEVGKAGATVQPTLPIRVTRLSSPPLSPEDQENPGTAQEQLPIEKWRSLNNNCEYPLSPPESPDPENYNDGGELAVVTCDTNKQEEPTYLIGNHYMQSDVLDHNHRIPFQAQTLSISDFLSGFRTDPFHCIPASVDSRVASTVDFYTQHLSPGNDAVCYIFDVLNIYAFFLDTLSVSHFYDAGMSVIQGLHDNIRNPSSPVSMQVLVHRGKAMTKLRQRILRDASNVDDSTLIAMVFMAILERSLRNIKAHELHKKSLGMIVSARGGLNSFKDGSLAKACMLQFDTLWSLDLGQTMFPGERRPHKPEVPKHPYSAELREILSTFPPGFESLAFESALTYDLFPVVYRASHLSRLKPSGIRDLLSNKRRWGCKYNDFAEACPALAISGLEGSLLEKLICTAILCFSYTGFGSKTSASAVRGSRGELTTKLHLYEPNSIAKLDCLMWMYVVAIDAWKIGSQLHPDGILLLVKLQEAFPIMRDVNTAIAKAKMFLWTNILEESVRSYWKDLISIG</sequence>
<name>A0AAV9N3P2_9EURO</name>